<evidence type="ECO:0000256" key="1">
    <source>
        <dbReference type="SAM" id="Phobius"/>
    </source>
</evidence>
<organism evidence="2">
    <name type="scientific">Oryza punctata</name>
    <name type="common">Red rice</name>
    <dbReference type="NCBI Taxonomy" id="4537"/>
    <lineage>
        <taxon>Eukaryota</taxon>
        <taxon>Viridiplantae</taxon>
        <taxon>Streptophyta</taxon>
        <taxon>Embryophyta</taxon>
        <taxon>Tracheophyta</taxon>
        <taxon>Spermatophyta</taxon>
        <taxon>Magnoliopsida</taxon>
        <taxon>Liliopsida</taxon>
        <taxon>Poales</taxon>
        <taxon>Poaceae</taxon>
        <taxon>BOP clade</taxon>
        <taxon>Oryzoideae</taxon>
        <taxon>Oryzeae</taxon>
        <taxon>Oryzinae</taxon>
        <taxon>Oryza</taxon>
    </lineage>
</organism>
<dbReference type="OMA" id="EMKLYRY"/>
<keyword evidence="1" id="KW-1133">Transmembrane helix</keyword>
<keyword evidence="1" id="KW-0812">Transmembrane</keyword>
<sequence length="121" mass="12984">MEKKVIDDDDDAPKPAFVWDGNGPMARRASQKAIAMVYVTAEAAALMFLGTLALISDAAEGLDVDAKTVVGHTVSPAFNLVVHVENPLYFRRRWCANSGEVVVYYSGVALAWGQSAGVLRA</sequence>
<dbReference type="EnsemblPlants" id="OPUNC01G28430.1">
    <property type="protein sequence ID" value="OPUNC01G28430.1"/>
    <property type="gene ID" value="OPUNC01G28430"/>
</dbReference>
<dbReference type="Gramene" id="OPUNC01G28430.1">
    <property type="protein sequence ID" value="OPUNC01G28430.1"/>
    <property type="gene ID" value="OPUNC01G28430"/>
</dbReference>
<reference evidence="2" key="2">
    <citation type="submission" date="2018-05" db="EMBL/GenBank/DDBJ databases">
        <title>OpunRS2 (Oryza punctata Reference Sequence Version 2).</title>
        <authorList>
            <person name="Zhang J."/>
            <person name="Kudrna D."/>
            <person name="Lee S."/>
            <person name="Talag J."/>
            <person name="Welchert J."/>
            <person name="Wing R.A."/>
        </authorList>
    </citation>
    <scope>NUCLEOTIDE SEQUENCE [LARGE SCALE GENOMIC DNA]</scope>
</reference>
<protein>
    <submittedName>
        <fullName evidence="2">Uncharacterized protein</fullName>
    </submittedName>
</protein>
<proteinExistence type="predicted"/>
<keyword evidence="3" id="KW-1185">Reference proteome</keyword>
<dbReference type="AlphaFoldDB" id="A0A0E0JN68"/>
<feature type="transmembrane region" description="Helical" evidence="1">
    <location>
        <begin position="35"/>
        <end position="55"/>
    </location>
</feature>
<dbReference type="PANTHER" id="PTHR33994:SF39">
    <property type="entry name" value="OS01G0712400 PROTEIN"/>
    <property type="match status" value="1"/>
</dbReference>
<evidence type="ECO:0000313" key="3">
    <source>
        <dbReference type="Proteomes" id="UP000026962"/>
    </source>
</evidence>
<dbReference type="PANTHER" id="PTHR33994">
    <property type="entry name" value="OS04G0515000 PROTEIN"/>
    <property type="match status" value="1"/>
</dbReference>
<dbReference type="HOGENOM" id="CLU_2137466_0_0_1"/>
<reference evidence="2" key="1">
    <citation type="submission" date="2015-04" db="UniProtKB">
        <authorList>
            <consortium name="EnsemblPlants"/>
        </authorList>
    </citation>
    <scope>IDENTIFICATION</scope>
</reference>
<evidence type="ECO:0000313" key="2">
    <source>
        <dbReference type="EnsemblPlants" id="OPUNC01G28430.1"/>
    </source>
</evidence>
<dbReference type="Proteomes" id="UP000026962">
    <property type="component" value="Chromosome 1"/>
</dbReference>
<accession>A0A0E0JN68</accession>
<name>A0A0E0JN68_ORYPU</name>
<keyword evidence="1" id="KW-0472">Membrane</keyword>